<feature type="region of interest" description="Disordered" evidence="1">
    <location>
        <begin position="117"/>
        <end position="248"/>
    </location>
</feature>
<dbReference type="AlphaFoldDB" id="A0ABD5Q3U6"/>
<keyword evidence="3" id="KW-1185">Reference proteome</keyword>
<gene>
    <name evidence="2" type="ORF">ACFO9K_13925</name>
</gene>
<evidence type="ECO:0000313" key="2">
    <source>
        <dbReference type="EMBL" id="MFC4825356.1"/>
    </source>
</evidence>
<evidence type="ECO:0000256" key="1">
    <source>
        <dbReference type="SAM" id="MobiDB-lite"/>
    </source>
</evidence>
<feature type="compositionally biased region" description="Low complexity" evidence="1">
    <location>
        <begin position="142"/>
        <end position="238"/>
    </location>
</feature>
<feature type="compositionally biased region" description="Acidic residues" evidence="1">
    <location>
        <begin position="239"/>
        <end position="248"/>
    </location>
</feature>
<proteinExistence type="predicted"/>
<sequence length="248" mass="26812">MTEDVSRRRVLEASSTLVGGLFVTNWFSTETDSSITGWVTKGNEAEIDGAEGTVETFRHYGSSLCNDGDAFTCRTCDDAVFYLLVPSGSGRPTVGDTYRFRKTGERSLCGNFQVSLRETDSCGNSTPTTTETETTETDTTTETETTTETTTDTTTTETETTTDTTTETTTDTTTTETTTDTTTTETTTDTTTTETTTDTTTETTTDTTTTETETTTDTTTETETTTTETPTDTTTTETTTEDEETTAE</sequence>
<dbReference type="Proteomes" id="UP001595945">
    <property type="component" value="Unassembled WGS sequence"/>
</dbReference>
<dbReference type="GeneID" id="73043929"/>
<organism evidence="2 3">
    <name type="scientific">Halorussus aquaticus</name>
    <dbReference type="NCBI Taxonomy" id="2953748"/>
    <lineage>
        <taxon>Archaea</taxon>
        <taxon>Methanobacteriati</taxon>
        <taxon>Methanobacteriota</taxon>
        <taxon>Stenosarchaea group</taxon>
        <taxon>Halobacteria</taxon>
        <taxon>Halobacteriales</taxon>
        <taxon>Haladaptataceae</taxon>
        <taxon>Halorussus</taxon>
    </lineage>
</organism>
<dbReference type="EMBL" id="JBHSHT010000002">
    <property type="protein sequence ID" value="MFC4825356.1"/>
    <property type="molecule type" value="Genomic_DNA"/>
</dbReference>
<evidence type="ECO:0000313" key="3">
    <source>
        <dbReference type="Proteomes" id="UP001595945"/>
    </source>
</evidence>
<reference evidence="2 3" key="1">
    <citation type="journal article" date="2019" name="Int. J. Syst. Evol. Microbiol.">
        <title>The Global Catalogue of Microorganisms (GCM) 10K type strain sequencing project: providing services to taxonomists for standard genome sequencing and annotation.</title>
        <authorList>
            <consortium name="The Broad Institute Genomics Platform"/>
            <consortium name="The Broad Institute Genome Sequencing Center for Infectious Disease"/>
            <person name="Wu L."/>
            <person name="Ma J."/>
        </authorList>
    </citation>
    <scope>NUCLEOTIDE SEQUENCE [LARGE SCALE GENOMIC DNA]</scope>
    <source>
        <strain evidence="2 3">XZYJ18</strain>
    </source>
</reference>
<comment type="caution">
    <text evidence="2">The sequence shown here is derived from an EMBL/GenBank/DDBJ whole genome shotgun (WGS) entry which is preliminary data.</text>
</comment>
<protein>
    <submittedName>
        <fullName evidence="2">Uncharacterized protein</fullName>
    </submittedName>
</protein>
<accession>A0ABD5Q3U6</accession>
<name>A0ABD5Q3U6_9EURY</name>
<dbReference type="RefSeq" id="WP_254268956.1">
    <property type="nucleotide sequence ID" value="NZ_CP100400.1"/>
</dbReference>